<dbReference type="EMBL" id="QGKW02000276">
    <property type="protein sequence ID" value="KAF2606626.1"/>
    <property type="molecule type" value="Genomic_DNA"/>
</dbReference>
<comment type="caution">
    <text evidence="1">The sequence shown here is derived from an EMBL/GenBank/DDBJ whole genome shotgun (WGS) entry which is preliminary data.</text>
</comment>
<accession>A0A8S9LMT5</accession>
<dbReference type="AlphaFoldDB" id="A0A8S9LMT5"/>
<sequence length="193" mass="21380">MSRQKWAIFGGRISRRYRGGKDRDWTRDRAAYVPVKGSSLNVVRRGVVVIEQDIGLSVLSKTSGYLLPSRTRCRFEFGKSLRICGGGAVIDLETWWRFNGPTIVIKLLLQILIHIFKQFLQLDSYVLSNVESAMSLGQLKLSGISIGVDQQHEFVLIDSEVAASIDVEVVVLIDAEIESPVPTSSTLLGSSDP</sequence>
<evidence type="ECO:0000313" key="2">
    <source>
        <dbReference type="Proteomes" id="UP000712281"/>
    </source>
</evidence>
<proteinExistence type="predicted"/>
<name>A0A8S9LMT5_BRACR</name>
<protein>
    <submittedName>
        <fullName evidence="1">Uncharacterized protein</fullName>
    </submittedName>
</protein>
<evidence type="ECO:0000313" key="1">
    <source>
        <dbReference type="EMBL" id="KAF2606626.1"/>
    </source>
</evidence>
<dbReference type="Proteomes" id="UP000712281">
    <property type="component" value="Unassembled WGS sequence"/>
</dbReference>
<organism evidence="1 2">
    <name type="scientific">Brassica cretica</name>
    <name type="common">Mustard</name>
    <dbReference type="NCBI Taxonomy" id="69181"/>
    <lineage>
        <taxon>Eukaryota</taxon>
        <taxon>Viridiplantae</taxon>
        <taxon>Streptophyta</taxon>
        <taxon>Embryophyta</taxon>
        <taxon>Tracheophyta</taxon>
        <taxon>Spermatophyta</taxon>
        <taxon>Magnoliopsida</taxon>
        <taxon>eudicotyledons</taxon>
        <taxon>Gunneridae</taxon>
        <taxon>Pentapetalae</taxon>
        <taxon>rosids</taxon>
        <taxon>malvids</taxon>
        <taxon>Brassicales</taxon>
        <taxon>Brassicaceae</taxon>
        <taxon>Brassiceae</taxon>
        <taxon>Brassica</taxon>
    </lineage>
</organism>
<gene>
    <name evidence="1" type="ORF">F2Q68_00044351</name>
</gene>
<reference evidence="1" key="1">
    <citation type="submission" date="2019-12" db="EMBL/GenBank/DDBJ databases">
        <title>Genome sequencing and annotation of Brassica cretica.</title>
        <authorList>
            <person name="Studholme D.J."/>
            <person name="Sarris P.F."/>
        </authorList>
    </citation>
    <scope>NUCLEOTIDE SEQUENCE</scope>
    <source>
        <strain evidence="1">PFS-001/15</strain>
        <tissue evidence="1">Leaf</tissue>
    </source>
</reference>